<accession>A0A517R7G4</accession>
<feature type="domain" description="Aerotolerance regulator N-terminal" evidence="2">
    <location>
        <begin position="4"/>
        <end position="79"/>
    </location>
</feature>
<organism evidence="3 4">
    <name type="scientific">Stratiformator vulcanicus</name>
    <dbReference type="NCBI Taxonomy" id="2527980"/>
    <lineage>
        <taxon>Bacteria</taxon>
        <taxon>Pseudomonadati</taxon>
        <taxon>Planctomycetota</taxon>
        <taxon>Planctomycetia</taxon>
        <taxon>Planctomycetales</taxon>
        <taxon>Planctomycetaceae</taxon>
        <taxon>Stratiformator</taxon>
    </lineage>
</organism>
<dbReference type="EMBL" id="CP036268">
    <property type="protein sequence ID" value="QDT39828.1"/>
    <property type="molecule type" value="Genomic_DNA"/>
</dbReference>
<keyword evidence="1" id="KW-1133">Transmembrane helix</keyword>
<keyword evidence="1" id="KW-0472">Membrane</keyword>
<dbReference type="RefSeq" id="WP_145365939.1">
    <property type="nucleotide sequence ID" value="NZ_CP036268.1"/>
</dbReference>
<dbReference type="PANTHER" id="PTHR37464:SF1">
    <property type="entry name" value="BLL2463 PROTEIN"/>
    <property type="match status" value="1"/>
</dbReference>
<protein>
    <recommendedName>
        <fullName evidence="2">Aerotolerance regulator N-terminal domain-containing protein</fullName>
    </recommendedName>
</protein>
<dbReference type="Pfam" id="PF07584">
    <property type="entry name" value="BatA"/>
    <property type="match status" value="1"/>
</dbReference>
<evidence type="ECO:0000256" key="1">
    <source>
        <dbReference type="SAM" id="Phobius"/>
    </source>
</evidence>
<dbReference type="InterPro" id="IPR011933">
    <property type="entry name" value="Double_TM_dom"/>
</dbReference>
<evidence type="ECO:0000313" key="3">
    <source>
        <dbReference type="EMBL" id="QDT39828.1"/>
    </source>
</evidence>
<keyword evidence="4" id="KW-1185">Reference proteome</keyword>
<proteinExistence type="predicted"/>
<keyword evidence="1" id="KW-0812">Transmembrane</keyword>
<evidence type="ECO:0000313" key="4">
    <source>
        <dbReference type="Proteomes" id="UP000317318"/>
    </source>
</evidence>
<dbReference type="AlphaFoldDB" id="A0A517R7G4"/>
<gene>
    <name evidence="3" type="ORF">Pan189_42400</name>
</gene>
<dbReference type="InterPro" id="IPR029062">
    <property type="entry name" value="Class_I_gatase-like"/>
</dbReference>
<dbReference type="KEGG" id="svp:Pan189_42400"/>
<dbReference type="Proteomes" id="UP000317318">
    <property type="component" value="Chromosome"/>
</dbReference>
<sequence>MTSLNFLNPNFLWLLPLALVPWLAARWLSPSPRSTEWGPMRVLERAIAARRKVGLRSRTLSALLQCFAVAALITAIAAPQLSSNAKIPGEELGSPEVLIALDRSASMRAKSDSGTRFEDAITELTNRIESAGDTSRFLIAASNFRGETELLTRSSIDRSRTIEVLHRLKPTYGTLDAEEFVGEIEKLCHGATDSRDQVSACWVASDFERGDWTSGAINGLSLLKAEAIRVGQPIVNVGIDSIILPDRVAIAGDPLDVTVEISTDAAASGPTNRRVFFDYNGRRISAQANPTRERNRQVASIQIPTNRSAAALPLRVSIPDDAFPPDNNRYRVVPLHDQISVLIVESTVTGDDRSGRFTTEALRAAERFGGAEAPFEIRRTASAGDVRSLSSGGVIVVTSPSRITPAEWESIAQKVSAGTGLIVGLAESTNLSQFGIPVRSEAPVQVLDDGSVFELRNTNAQHPILTNIGARSDGWLTADFVTGFVPMMPVESPDVSIDEVLELSNGQPFLVTGALGRGRFAVVTTSLDTDLAGPWPVWGNSYLPLLQETVRYVANGHSIEDVAVGESVSFVLPGTVSGSQVSIRCPDGKARSAEWQADVGPEGEYRFSETQWPGCYEVLSQSGEVLTGFAVQVSRGEEPTAIADLSPLGPADRGGWSFVQADVLPLRILLLGLCLAAISIDFLLARTG</sequence>
<dbReference type="InterPro" id="IPR024163">
    <property type="entry name" value="Aerotolerance_reg_N"/>
</dbReference>
<dbReference type="OrthoDB" id="251556at2"/>
<name>A0A517R7G4_9PLAN</name>
<dbReference type="PANTHER" id="PTHR37464">
    <property type="entry name" value="BLL2463 PROTEIN"/>
    <property type="match status" value="1"/>
</dbReference>
<dbReference type="SUPFAM" id="SSF52317">
    <property type="entry name" value="Class I glutamine amidotransferase-like"/>
    <property type="match status" value="1"/>
</dbReference>
<evidence type="ECO:0000259" key="2">
    <source>
        <dbReference type="Pfam" id="PF07584"/>
    </source>
</evidence>
<dbReference type="Gene3D" id="3.40.50.880">
    <property type="match status" value="1"/>
</dbReference>
<reference evidence="3 4" key="1">
    <citation type="submission" date="2019-02" db="EMBL/GenBank/DDBJ databases">
        <title>Deep-cultivation of Planctomycetes and their phenomic and genomic characterization uncovers novel biology.</title>
        <authorList>
            <person name="Wiegand S."/>
            <person name="Jogler M."/>
            <person name="Boedeker C."/>
            <person name="Pinto D."/>
            <person name="Vollmers J."/>
            <person name="Rivas-Marin E."/>
            <person name="Kohn T."/>
            <person name="Peeters S.H."/>
            <person name="Heuer A."/>
            <person name="Rast P."/>
            <person name="Oberbeckmann S."/>
            <person name="Bunk B."/>
            <person name="Jeske O."/>
            <person name="Meyerdierks A."/>
            <person name="Storesund J.E."/>
            <person name="Kallscheuer N."/>
            <person name="Luecker S."/>
            <person name="Lage O.M."/>
            <person name="Pohl T."/>
            <person name="Merkel B.J."/>
            <person name="Hornburger P."/>
            <person name="Mueller R.-W."/>
            <person name="Bruemmer F."/>
            <person name="Labrenz M."/>
            <person name="Spormann A.M."/>
            <person name="Op den Camp H."/>
            <person name="Overmann J."/>
            <person name="Amann R."/>
            <person name="Jetten M.S.M."/>
            <person name="Mascher T."/>
            <person name="Medema M.H."/>
            <person name="Devos D.P."/>
            <person name="Kaster A.-K."/>
            <person name="Ovreas L."/>
            <person name="Rohde M."/>
            <person name="Galperin M.Y."/>
            <person name="Jogler C."/>
        </authorList>
    </citation>
    <scope>NUCLEOTIDE SEQUENCE [LARGE SCALE GENOMIC DNA]</scope>
    <source>
        <strain evidence="3 4">Pan189</strain>
    </source>
</reference>
<feature type="transmembrane region" description="Helical" evidence="1">
    <location>
        <begin position="664"/>
        <end position="684"/>
    </location>
</feature>
<dbReference type="NCBIfam" id="TIGR02226">
    <property type="entry name" value="two_anch"/>
    <property type="match status" value="1"/>
</dbReference>